<dbReference type="Pfam" id="PF12682">
    <property type="entry name" value="Flavodoxin_4"/>
    <property type="match status" value="1"/>
</dbReference>
<keyword evidence="4" id="KW-1185">Reference proteome</keyword>
<evidence type="ECO:0000313" key="3">
    <source>
        <dbReference type="EMBL" id="ERT61028.1"/>
    </source>
</evidence>
<dbReference type="GO" id="GO:0016651">
    <property type="term" value="F:oxidoreductase activity, acting on NAD(P)H"/>
    <property type="evidence" value="ECO:0007669"/>
    <property type="project" value="UniProtKB-ARBA"/>
</dbReference>
<evidence type="ECO:0000256" key="1">
    <source>
        <dbReference type="SAM" id="SignalP"/>
    </source>
</evidence>
<dbReference type="PANTHER" id="PTHR39201:SF1">
    <property type="entry name" value="FLAVODOXIN-LIKE DOMAIN-CONTAINING PROTEIN"/>
    <property type="match status" value="1"/>
</dbReference>
<keyword evidence="1" id="KW-0732">Signal</keyword>
<dbReference type="PROSITE" id="PS51257">
    <property type="entry name" value="PROKAR_LIPOPROTEIN"/>
    <property type="match status" value="1"/>
</dbReference>
<dbReference type="SUPFAM" id="SSF52218">
    <property type="entry name" value="Flavoproteins"/>
    <property type="match status" value="1"/>
</dbReference>
<evidence type="ECO:0000259" key="2">
    <source>
        <dbReference type="Pfam" id="PF12682"/>
    </source>
</evidence>
<feature type="domain" description="Flavodoxin-like" evidence="2">
    <location>
        <begin position="39"/>
        <end position="194"/>
    </location>
</feature>
<accession>U7URE3</accession>
<dbReference type="InterPro" id="IPR008254">
    <property type="entry name" value="Flavodoxin/NO_synth"/>
</dbReference>
<evidence type="ECO:0000313" key="4">
    <source>
        <dbReference type="Proteomes" id="UP000017090"/>
    </source>
</evidence>
<dbReference type="EMBL" id="AWXA01000011">
    <property type="protein sequence ID" value="ERT61028.1"/>
    <property type="molecule type" value="Genomic_DNA"/>
</dbReference>
<dbReference type="OrthoDB" id="9806505at2"/>
<proteinExistence type="predicted"/>
<sequence>MRKLLVFAFSLCLLVLFAGCGNNEGQQKQAANDVPLQGKTLVVYFSNTGHTKALAEKAAEILHADTYEIQPEIPYTAEDLDYNDESHRATKEQRDDTFRPAIKSPKIDNFAQYKNIVLAYPIWWEQAPRIVDAFVESYDWSDKTIIPMSTSEGSEIGTSADYLKTLAKDKGTWKAGKNFGDGSVSKEDLAKWLAETTAK</sequence>
<dbReference type="STRING" id="1111454.HMPREF1250_0626"/>
<dbReference type="AlphaFoldDB" id="U7URE3"/>
<organism evidence="3 4">
    <name type="scientific">Megasphaera vaginalis</name>
    <name type="common">ex Srinivasan et al. 2021</name>
    <dbReference type="NCBI Taxonomy" id="1111454"/>
    <lineage>
        <taxon>Bacteria</taxon>
        <taxon>Bacillati</taxon>
        <taxon>Bacillota</taxon>
        <taxon>Negativicutes</taxon>
        <taxon>Veillonellales</taxon>
        <taxon>Veillonellaceae</taxon>
        <taxon>Megasphaera</taxon>
    </lineage>
</organism>
<dbReference type="GO" id="GO:0010181">
    <property type="term" value="F:FMN binding"/>
    <property type="evidence" value="ECO:0007669"/>
    <property type="project" value="InterPro"/>
</dbReference>
<dbReference type="InterPro" id="IPR029039">
    <property type="entry name" value="Flavoprotein-like_sf"/>
</dbReference>
<dbReference type="RefSeq" id="WP_023053195.1">
    <property type="nucleotide sequence ID" value="NZ_AWXA01000011.1"/>
</dbReference>
<comment type="caution">
    <text evidence="3">The sequence shown here is derived from an EMBL/GenBank/DDBJ whole genome shotgun (WGS) entry which is preliminary data.</text>
</comment>
<protein>
    <submittedName>
        <fullName evidence="3">Flavodoxin</fullName>
    </submittedName>
</protein>
<name>U7URE3_9FIRM</name>
<dbReference type="Proteomes" id="UP000017090">
    <property type="component" value="Unassembled WGS sequence"/>
</dbReference>
<dbReference type="eggNOG" id="COG0716">
    <property type="taxonomic scope" value="Bacteria"/>
</dbReference>
<feature type="chain" id="PRO_5039550725" evidence="1">
    <location>
        <begin position="19"/>
        <end position="199"/>
    </location>
</feature>
<dbReference type="PANTHER" id="PTHR39201">
    <property type="entry name" value="EXPORTED PROTEIN-RELATED"/>
    <property type="match status" value="1"/>
</dbReference>
<feature type="signal peptide" evidence="1">
    <location>
        <begin position="1"/>
        <end position="18"/>
    </location>
</feature>
<dbReference type="PATRIC" id="fig|1111454.3.peg.717"/>
<gene>
    <name evidence="3" type="ORF">HMPREF1250_0626</name>
</gene>
<reference evidence="3 4" key="1">
    <citation type="submission" date="2013-09" db="EMBL/GenBank/DDBJ databases">
        <authorList>
            <person name="Durkin A.S."/>
            <person name="Haft D.R."/>
            <person name="McCorrison J."/>
            <person name="Torralba M."/>
            <person name="Gillis M."/>
            <person name="Haft D.H."/>
            <person name="Methe B."/>
            <person name="Sutton G."/>
            <person name="Nelson K.E."/>
        </authorList>
    </citation>
    <scope>NUCLEOTIDE SEQUENCE [LARGE SCALE GENOMIC DNA]</scope>
    <source>
        <strain evidence="3 4">BV3C16-1</strain>
    </source>
</reference>
<dbReference type="Gene3D" id="3.40.50.360">
    <property type="match status" value="1"/>
</dbReference>